<dbReference type="RefSeq" id="WP_207856580.1">
    <property type="nucleotide sequence ID" value="NZ_JAFREP010000002.1"/>
</dbReference>
<dbReference type="SUPFAM" id="SSF53335">
    <property type="entry name" value="S-adenosyl-L-methionine-dependent methyltransferases"/>
    <property type="match status" value="1"/>
</dbReference>
<dbReference type="InterPro" id="IPR001031">
    <property type="entry name" value="Thioesterase"/>
</dbReference>
<reference evidence="4" key="1">
    <citation type="submission" date="2021-03" db="EMBL/GenBank/DDBJ databases">
        <authorList>
            <person name="Wang G."/>
        </authorList>
    </citation>
    <scope>NUCLEOTIDE SEQUENCE</scope>
    <source>
        <strain evidence="4">KCTC 12899</strain>
    </source>
</reference>
<dbReference type="GO" id="GO:0005737">
    <property type="term" value="C:cytoplasm"/>
    <property type="evidence" value="ECO:0007669"/>
    <property type="project" value="TreeGrafter"/>
</dbReference>
<dbReference type="InterPro" id="IPR013217">
    <property type="entry name" value="Methyltransf_12"/>
</dbReference>
<sequence>MKLSDFNLFDVETESLQDQIAGFNQTKRDFPRAETIPNLLAKQAAATPDAVAVRFGNEQLTYAELEQTANRAARFMDSRGIGAGDFVGVMLDRSIELAVSLLAVTKVGAAYLPINTDFPYQRIRTILDDAGAPMLIGARRDIATLNKLQWECSALHTLFCPDSTDFHGEKEPDIGFMDQGVWRHVADETHDDISGGGWRSSYTGELLSREVMDGYGENIRQKLTPLLTKQSRVLEIGCASGISMFRLAPLVAAYHGTDLSPDILKWTESERARLGQDNITLQALPAHEIDQVEGTFDVVIINSVIECFNGHNYLRDVLRKAVNLLADRGLLFLGNLWDQDLKATFIQSLAEFKIANPGKGYRTKTDREEELYVSRAFLEDLRHDIPAIAAIETSLMLGEADSELSRFGFDAVVHINKTKTGPSPSTRAKYQFDRRELKNHAPEAYAAKALPEALAYLIYTSGTAGKPKGVMVDHRAVLRLVCNTNYVNLQPGDTVLQTGSLAFDASTFEIWGPLLNGGTICFPRENALKDPMTLANTVKNRRITHLFMTTALFNSLVDTVPDMFADLKCVLSGGEKVSARHFNKLRRRFPDLQLFHVYGPTESTTFTTFFPVDNLFKDDIPIGRPLANTTCYLFDAQHALCPVGVPGELLIGGDGLAHGYHGDAALTASRFVPNPYGNGERLYRSGDLARWDAEGNLTFLGRRDSQVKIRGFRIEPEELENLMLTHPSVERVAVMVREVDGEKELHAYVGGSEDLDMLTMRDYLARRVPPYMMPTHVTVMADMPLNANGKVNRNMLPAPVVDSNERRREGEPPVTDMEKALAAIWSRIFNKADVMATDNFFDLGGHSLKVTRLVADIQDATALSVPYLVVYKADSLRELARYLDDLKELKGRGLDPGCLEETAVLMNPEASGDPVFAFPPGSGYPLAYMDLAKGLGNYRLYGFTFLEGDDRMENTCRFIEETQPQGAVTLMGFSGGGKLAFQVAVALEARGRKVAKVVMIDAARYLQPLPFKEDDLRDVAREFLDGVGSDVLKEKAYQKMRAYRTYLGNLCEREVIGADLDVLVQEHSPNECHNEAGEHVATIRGWGDCTNGRFQVHDGVGNHRAMLNPPHLAGNLSRLLAILERR</sequence>
<dbReference type="SUPFAM" id="SSF47336">
    <property type="entry name" value="ACP-like"/>
    <property type="match status" value="1"/>
</dbReference>
<evidence type="ECO:0000259" key="3">
    <source>
        <dbReference type="PROSITE" id="PS50075"/>
    </source>
</evidence>
<dbReference type="Gene3D" id="1.10.287.490">
    <property type="entry name" value="Helix hairpin bin"/>
    <property type="match status" value="1"/>
</dbReference>
<dbReference type="PROSITE" id="PS50075">
    <property type="entry name" value="CARRIER"/>
    <property type="match status" value="1"/>
</dbReference>
<evidence type="ECO:0000313" key="5">
    <source>
        <dbReference type="EMBL" id="MBO1318650.1"/>
    </source>
</evidence>
<dbReference type="EMBL" id="JAFREP010000006">
    <property type="protein sequence ID" value="MBO1318650.1"/>
    <property type="molecule type" value="Genomic_DNA"/>
</dbReference>
<dbReference type="GO" id="GO:0031177">
    <property type="term" value="F:phosphopantetheine binding"/>
    <property type="evidence" value="ECO:0007669"/>
    <property type="project" value="InterPro"/>
</dbReference>
<dbReference type="Pfam" id="PF00975">
    <property type="entry name" value="Thioesterase"/>
    <property type="match status" value="1"/>
</dbReference>
<dbReference type="Gene3D" id="3.40.50.1820">
    <property type="entry name" value="alpha/beta hydrolase"/>
    <property type="match status" value="1"/>
</dbReference>
<gene>
    <name evidence="4" type="ORF">J3U88_02640</name>
    <name evidence="5" type="ORF">J3U88_09280</name>
</gene>
<dbReference type="InterPro" id="IPR000873">
    <property type="entry name" value="AMP-dep_synth/lig_dom"/>
</dbReference>
<dbReference type="InterPro" id="IPR029063">
    <property type="entry name" value="SAM-dependent_MTases_sf"/>
</dbReference>
<dbReference type="InterPro" id="IPR029058">
    <property type="entry name" value="AB_hydrolase_fold"/>
</dbReference>
<dbReference type="Pfam" id="PF00501">
    <property type="entry name" value="AMP-binding"/>
    <property type="match status" value="2"/>
</dbReference>
<dbReference type="SUPFAM" id="SSF53474">
    <property type="entry name" value="alpha/beta-Hydrolases"/>
    <property type="match status" value="1"/>
</dbReference>
<dbReference type="Pfam" id="PF00550">
    <property type="entry name" value="PP-binding"/>
    <property type="match status" value="1"/>
</dbReference>
<dbReference type="GO" id="GO:0043041">
    <property type="term" value="P:amino acid activation for nonribosomal peptide biosynthetic process"/>
    <property type="evidence" value="ECO:0007669"/>
    <property type="project" value="TreeGrafter"/>
</dbReference>
<dbReference type="Gene3D" id="2.30.38.10">
    <property type="entry name" value="Luciferase, Domain 3"/>
    <property type="match status" value="1"/>
</dbReference>
<dbReference type="SMART" id="SM00824">
    <property type="entry name" value="PKS_TE"/>
    <property type="match status" value="1"/>
</dbReference>
<dbReference type="Pfam" id="PF08242">
    <property type="entry name" value="Methyltransf_12"/>
    <property type="match status" value="1"/>
</dbReference>
<dbReference type="InterPro" id="IPR036736">
    <property type="entry name" value="ACP-like_sf"/>
</dbReference>
<protein>
    <submittedName>
        <fullName evidence="4">Amino acid adenylation domain-containing protein</fullName>
    </submittedName>
</protein>
<keyword evidence="6" id="KW-1185">Reference proteome</keyword>
<dbReference type="SUPFAM" id="SSF56801">
    <property type="entry name" value="Acetyl-CoA synthetase-like"/>
    <property type="match status" value="1"/>
</dbReference>
<dbReference type="Gene3D" id="3.40.50.12780">
    <property type="entry name" value="N-terminal domain of ligase-like"/>
    <property type="match status" value="1"/>
</dbReference>
<name>A0A8J7U0R5_9BACT</name>
<evidence type="ECO:0000256" key="2">
    <source>
        <dbReference type="ARBA" id="ARBA00022553"/>
    </source>
</evidence>
<evidence type="ECO:0000313" key="6">
    <source>
        <dbReference type="Proteomes" id="UP000664417"/>
    </source>
</evidence>
<dbReference type="Gene3D" id="3.40.50.150">
    <property type="entry name" value="Vaccinia Virus protein VP39"/>
    <property type="match status" value="1"/>
</dbReference>
<dbReference type="Gene3D" id="3.40.50.980">
    <property type="match status" value="2"/>
</dbReference>
<dbReference type="Pfam" id="PF13193">
    <property type="entry name" value="AMP-binding_C"/>
    <property type="match status" value="1"/>
</dbReference>
<evidence type="ECO:0000256" key="1">
    <source>
        <dbReference type="ARBA" id="ARBA00022450"/>
    </source>
</evidence>
<dbReference type="Gene3D" id="1.10.1200.10">
    <property type="entry name" value="ACP-like"/>
    <property type="match status" value="1"/>
</dbReference>
<dbReference type="CDD" id="cd02440">
    <property type="entry name" value="AdoMet_MTases"/>
    <property type="match status" value="1"/>
</dbReference>
<organism evidence="4 6">
    <name type="scientific">Acanthopleuribacter pedis</name>
    <dbReference type="NCBI Taxonomy" id="442870"/>
    <lineage>
        <taxon>Bacteria</taxon>
        <taxon>Pseudomonadati</taxon>
        <taxon>Acidobacteriota</taxon>
        <taxon>Holophagae</taxon>
        <taxon>Acanthopleuribacterales</taxon>
        <taxon>Acanthopleuribacteraceae</taxon>
        <taxon>Acanthopleuribacter</taxon>
    </lineage>
</organism>
<dbReference type="InterPro" id="IPR025110">
    <property type="entry name" value="AMP-bd_C"/>
</dbReference>
<keyword evidence="2" id="KW-0597">Phosphoprotein</keyword>
<dbReference type="SMART" id="SM00823">
    <property type="entry name" value="PKS_PP"/>
    <property type="match status" value="1"/>
</dbReference>
<dbReference type="PANTHER" id="PTHR45527:SF1">
    <property type="entry name" value="FATTY ACID SYNTHASE"/>
    <property type="match status" value="1"/>
</dbReference>
<dbReference type="InterPro" id="IPR042099">
    <property type="entry name" value="ANL_N_sf"/>
</dbReference>
<dbReference type="InterPro" id="IPR006162">
    <property type="entry name" value="Ppantetheine_attach_site"/>
</dbReference>
<dbReference type="AlphaFoldDB" id="A0A8J7U0R5"/>
<dbReference type="PANTHER" id="PTHR45527">
    <property type="entry name" value="NONRIBOSOMAL PEPTIDE SYNTHETASE"/>
    <property type="match status" value="1"/>
</dbReference>
<dbReference type="InterPro" id="IPR009081">
    <property type="entry name" value="PP-bd_ACP"/>
</dbReference>
<accession>A0A8J7U0R5</accession>
<evidence type="ECO:0000313" key="4">
    <source>
        <dbReference type="EMBL" id="MBO1317343.1"/>
    </source>
</evidence>
<proteinExistence type="predicted"/>
<dbReference type="InterPro" id="IPR010071">
    <property type="entry name" value="AA_adenyl_dom"/>
</dbReference>
<dbReference type="NCBIfam" id="TIGR01733">
    <property type="entry name" value="AA-adenyl-dom"/>
    <property type="match status" value="1"/>
</dbReference>
<dbReference type="Gene3D" id="3.30.300.30">
    <property type="match status" value="1"/>
</dbReference>
<dbReference type="EMBL" id="JAFREP010000002">
    <property type="protein sequence ID" value="MBO1317343.1"/>
    <property type="molecule type" value="Genomic_DNA"/>
</dbReference>
<feature type="domain" description="Carrier" evidence="3">
    <location>
        <begin position="812"/>
        <end position="887"/>
    </location>
</feature>
<dbReference type="GO" id="GO:0044550">
    <property type="term" value="P:secondary metabolite biosynthetic process"/>
    <property type="evidence" value="ECO:0007669"/>
    <property type="project" value="TreeGrafter"/>
</dbReference>
<dbReference type="PROSITE" id="PS00012">
    <property type="entry name" value="PHOSPHOPANTETHEINE"/>
    <property type="match status" value="1"/>
</dbReference>
<dbReference type="Proteomes" id="UP000664417">
    <property type="component" value="Unassembled WGS sequence"/>
</dbReference>
<dbReference type="InterPro" id="IPR020806">
    <property type="entry name" value="PKS_PP-bd"/>
</dbReference>
<comment type="caution">
    <text evidence="4">The sequence shown here is derived from an EMBL/GenBank/DDBJ whole genome shotgun (WGS) entry which is preliminary data.</text>
</comment>
<keyword evidence="1" id="KW-0596">Phosphopantetheine</keyword>
<dbReference type="InterPro" id="IPR045851">
    <property type="entry name" value="AMP-bd_C_sf"/>
</dbReference>
<dbReference type="InterPro" id="IPR020802">
    <property type="entry name" value="TesA-like"/>
</dbReference>